<dbReference type="PANTHER" id="PTHR38767:SF1">
    <property type="entry name" value="DNA POLYMERASE III SUBUNIT CHI"/>
    <property type="match status" value="1"/>
</dbReference>
<reference evidence="1 2" key="2">
    <citation type="journal article" date="2011" name="J. Bacteriol.">
        <title>Genomes of three methylotrophs from a single niche uncover genetic and metabolic divergence of Methylophilaceae.</title>
        <authorList>
            <person name="Lapidus A."/>
            <person name="Clum A."/>
            <person name="Labutti K."/>
            <person name="Kaluzhnaya M.G."/>
            <person name="Lim S."/>
            <person name="Beck D.A."/>
            <person name="Glavina Del Rio T."/>
            <person name="Nolan M."/>
            <person name="Mavromatis K."/>
            <person name="Huntemann M."/>
            <person name="Lucas S."/>
            <person name="Lidstrom M.E."/>
            <person name="Ivanova N."/>
            <person name="Chistoserdova L."/>
        </authorList>
    </citation>
    <scope>NUCLEOTIDE SEQUENCE [LARGE SCALE GENOMIC DNA]</scope>
    <source>
        <strain evidence="1 2">301</strain>
    </source>
</reference>
<evidence type="ECO:0000313" key="2">
    <source>
        <dbReference type="Proteomes" id="UP000000383"/>
    </source>
</evidence>
<dbReference type="GO" id="GO:0003677">
    <property type="term" value="F:DNA binding"/>
    <property type="evidence" value="ECO:0007669"/>
    <property type="project" value="InterPro"/>
</dbReference>
<dbReference type="GO" id="GO:0006260">
    <property type="term" value="P:DNA replication"/>
    <property type="evidence" value="ECO:0007669"/>
    <property type="project" value="InterPro"/>
</dbReference>
<dbReference type="HOGENOM" id="CLU_131584_2_0_4"/>
<dbReference type="EMBL" id="CP002056">
    <property type="protein sequence ID" value="ADI28664.1"/>
    <property type="molecule type" value="Genomic_DNA"/>
</dbReference>
<dbReference type="GO" id="GO:0032298">
    <property type="term" value="P:positive regulation of DNA-templated DNA replication initiation"/>
    <property type="evidence" value="ECO:0007669"/>
    <property type="project" value="TreeGrafter"/>
</dbReference>
<dbReference type="AlphaFoldDB" id="D7DLI0"/>
<name>D7DLI0_METV0</name>
<sequence length="140" mass="15905">MTRVEFYFNVPDKFAKTVELCEKALAKGRQLTIYTQNDAMSSEMQNLLWSHSASSFLANSHVNEAHSQFSPIVIDAQGENLLQDDVLINLQTAQPLFFSRFRYLVELVGSDEADKAAARVRFRFYKDRGYDIKSTDAAAI</sequence>
<dbReference type="eggNOG" id="COG2927">
    <property type="taxonomic scope" value="Bacteria"/>
</dbReference>
<accession>D7DLI0</accession>
<dbReference type="PANTHER" id="PTHR38767">
    <property type="entry name" value="DNA POLYMERASE III SUBUNIT CHI"/>
    <property type="match status" value="1"/>
</dbReference>
<dbReference type="STRING" id="666681.M301_0277"/>
<keyword evidence="2" id="KW-1185">Reference proteome</keyword>
<dbReference type="Proteomes" id="UP000000383">
    <property type="component" value="Chromosome"/>
</dbReference>
<dbReference type="KEGG" id="meh:M301_0277"/>
<protein>
    <submittedName>
        <fullName evidence="1">DNA polymerase III chi subunit HolC</fullName>
    </submittedName>
</protein>
<dbReference type="InterPro" id="IPR007459">
    <property type="entry name" value="DNA_pol3_chi"/>
</dbReference>
<dbReference type="RefSeq" id="WP_013146981.1">
    <property type="nucleotide sequence ID" value="NC_014207.1"/>
</dbReference>
<gene>
    <name evidence="1" type="ordered locus">M301_0277</name>
</gene>
<evidence type="ECO:0000313" key="1">
    <source>
        <dbReference type="EMBL" id="ADI28664.1"/>
    </source>
</evidence>
<dbReference type="Gene3D" id="3.40.50.10110">
    <property type="entry name" value="DNA polymerase III subunit chi"/>
    <property type="match status" value="1"/>
</dbReference>
<organism evidence="1 2">
    <name type="scientific">Methylotenera versatilis (strain 301)</name>
    <dbReference type="NCBI Taxonomy" id="666681"/>
    <lineage>
        <taxon>Bacteria</taxon>
        <taxon>Pseudomonadati</taxon>
        <taxon>Pseudomonadota</taxon>
        <taxon>Betaproteobacteria</taxon>
        <taxon>Nitrosomonadales</taxon>
        <taxon>Methylophilaceae</taxon>
        <taxon>Methylotenera</taxon>
    </lineage>
</organism>
<proteinExistence type="predicted"/>
<dbReference type="OrthoDB" id="5297568at2"/>
<dbReference type="Pfam" id="PF04364">
    <property type="entry name" value="DNA_pol3_chi"/>
    <property type="match status" value="1"/>
</dbReference>
<dbReference type="GO" id="GO:0003887">
    <property type="term" value="F:DNA-directed DNA polymerase activity"/>
    <property type="evidence" value="ECO:0007669"/>
    <property type="project" value="InterPro"/>
</dbReference>
<dbReference type="SUPFAM" id="SSF102400">
    <property type="entry name" value="DNA polymerase III chi subunit"/>
    <property type="match status" value="1"/>
</dbReference>
<dbReference type="InterPro" id="IPR036768">
    <property type="entry name" value="PolIII_chi_sf"/>
</dbReference>
<reference evidence="2" key="1">
    <citation type="submission" date="2010-05" db="EMBL/GenBank/DDBJ databases">
        <title>Complete sequence of Methylotenera sp. 301.</title>
        <authorList>
            <person name="Lucas S."/>
            <person name="Copeland A."/>
            <person name="Lapidus A."/>
            <person name="Cheng J.-F."/>
            <person name="Bruce D."/>
            <person name="Goodwin L."/>
            <person name="Pitluck S."/>
            <person name="Clum A."/>
            <person name="Land M."/>
            <person name="Hauser L."/>
            <person name="Kyrpides N."/>
            <person name="Ivanova N."/>
            <person name="Chistoservova L."/>
            <person name="Kalyuzhnaya M."/>
            <person name="Woyke T."/>
        </authorList>
    </citation>
    <scope>NUCLEOTIDE SEQUENCE [LARGE SCALE GENOMIC DNA]</scope>
    <source>
        <strain evidence="2">301</strain>
    </source>
</reference>